<keyword evidence="2" id="KW-1185">Reference proteome</keyword>
<gene>
    <name evidence="1" type="ORF">F506_18860</name>
</gene>
<protein>
    <submittedName>
        <fullName evidence="1">Uncharacterized protein</fullName>
    </submittedName>
</protein>
<accession>A0ABN4I6D0</accession>
<evidence type="ECO:0000313" key="1">
    <source>
        <dbReference type="EMBL" id="AKZ64441.1"/>
    </source>
</evidence>
<sequence>MKLHLFKLAPEAPKAILSLLIRPPPDCMPLSANRLETKQRKRARIAPHPETSFVPCPVIRRER</sequence>
<dbReference type="EMBL" id="CP011409">
    <property type="protein sequence ID" value="AKZ64441.1"/>
    <property type="molecule type" value="Genomic_DNA"/>
</dbReference>
<name>A0ABN4I6D0_9BURK</name>
<evidence type="ECO:0000313" key="2">
    <source>
        <dbReference type="Proteomes" id="UP000063429"/>
    </source>
</evidence>
<organism evidence="1 2">
    <name type="scientific">Herbaspirillum hiltneri N3</name>
    <dbReference type="NCBI Taxonomy" id="1262470"/>
    <lineage>
        <taxon>Bacteria</taxon>
        <taxon>Pseudomonadati</taxon>
        <taxon>Pseudomonadota</taxon>
        <taxon>Betaproteobacteria</taxon>
        <taxon>Burkholderiales</taxon>
        <taxon>Oxalobacteraceae</taxon>
        <taxon>Herbaspirillum</taxon>
    </lineage>
</organism>
<proteinExistence type="predicted"/>
<dbReference type="Proteomes" id="UP000063429">
    <property type="component" value="Chromosome"/>
</dbReference>
<reference evidence="2" key="1">
    <citation type="journal article" date="2015" name="Genome Announc.">
        <title>Complete Genome Sequence of Herbaspirillum hiltneri N3 (DSM 17495), Isolated from Surface-Sterilized Wheat Roots.</title>
        <authorList>
            <person name="Guizelini D."/>
            <person name="Saizaki P.M."/>
            <person name="Coimbra N.A."/>
            <person name="Weiss V.A."/>
            <person name="Faoro H."/>
            <person name="Sfeir M.Z."/>
            <person name="Baura V.A."/>
            <person name="Monteiro R.A."/>
            <person name="Chubatsu L.S."/>
            <person name="Souza E.M."/>
            <person name="Cruz L.M."/>
            <person name="Pedrosa F.O."/>
            <person name="Raittz R.T."/>
            <person name="Marchaukoski J.N."/>
            <person name="Steffens M.B."/>
        </authorList>
    </citation>
    <scope>NUCLEOTIDE SEQUENCE [LARGE SCALE GENOMIC DNA]</scope>
    <source>
        <strain evidence="2">N3</strain>
    </source>
</reference>